<organism evidence="3 4">
    <name type="scientific">Alkaliphilus hydrothermalis</name>
    <dbReference type="NCBI Taxonomy" id="1482730"/>
    <lineage>
        <taxon>Bacteria</taxon>
        <taxon>Bacillati</taxon>
        <taxon>Bacillota</taxon>
        <taxon>Clostridia</taxon>
        <taxon>Peptostreptococcales</taxon>
        <taxon>Natronincolaceae</taxon>
        <taxon>Alkaliphilus</taxon>
    </lineage>
</organism>
<reference evidence="3 4" key="1">
    <citation type="submission" date="2021-01" db="EMBL/GenBank/DDBJ databases">
        <title>Genomic Encyclopedia of Type Strains, Phase IV (KMG-IV): sequencing the most valuable type-strain genomes for metagenomic binning, comparative biology and taxonomic classification.</title>
        <authorList>
            <person name="Goeker M."/>
        </authorList>
    </citation>
    <scope>NUCLEOTIDE SEQUENCE [LARGE SCALE GENOMIC DNA]</scope>
    <source>
        <strain evidence="3 4">DSM 25890</strain>
    </source>
</reference>
<proteinExistence type="predicted"/>
<keyword evidence="4" id="KW-1185">Reference proteome</keyword>
<protein>
    <submittedName>
        <fullName evidence="3">Dehydrogenase</fullName>
    </submittedName>
</protein>
<dbReference type="InterPro" id="IPR036291">
    <property type="entry name" value="NAD(P)-bd_dom_sf"/>
</dbReference>
<dbReference type="Gene3D" id="3.30.360.10">
    <property type="entry name" value="Dihydrodipicolinate Reductase, domain 2"/>
    <property type="match status" value="1"/>
</dbReference>
<evidence type="ECO:0000259" key="1">
    <source>
        <dbReference type="Pfam" id="PF01408"/>
    </source>
</evidence>
<name>A0ABS2NPU1_9FIRM</name>
<sequence>MSKTINVGIIGAGIVGERVIKALQKHERGNILGVFDVNEERSKYICGQYHLEAVKDYKELLNNQEIDVVYLAVPPKYHHSIALEIIKANKHIICEKPLANSISEAKEMLEAAEKQGVVHAMNFPTVYTPAFKRMKALLDEGFLGTTRRIELKAYFPQWPRPWQQTDWIGSREQGGFVREVFTHFVQMIGMVLGEIVDIDTNIEYPEDSLACETGIIATAALKNGTPILFNGFSDVAIQESLALTLYGTEGTISMENWRELWTSSKGEARKRLELEETDHLLELIDEVFKAIEKKEASIITFEAGYHAQIVIEELLARQ</sequence>
<dbReference type="Pfam" id="PF01408">
    <property type="entry name" value="GFO_IDH_MocA"/>
    <property type="match status" value="1"/>
</dbReference>
<evidence type="ECO:0000259" key="2">
    <source>
        <dbReference type="Pfam" id="PF22725"/>
    </source>
</evidence>
<dbReference type="Pfam" id="PF22725">
    <property type="entry name" value="GFO_IDH_MocA_C3"/>
    <property type="match status" value="1"/>
</dbReference>
<dbReference type="SUPFAM" id="SSF51735">
    <property type="entry name" value="NAD(P)-binding Rossmann-fold domains"/>
    <property type="match status" value="1"/>
</dbReference>
<dbReference type="InterPro" id="IPR000683">
    <property type="entry name" value="Gfo/Idh/MocA-like_OxRdtase_N"/>
</dbReference>
<gene>
    <name evidence="3" type="ORF">JOC73_001509</name>
</gene>
<dbReference type="SUPFAM" id="SSF55347">
    <property type="entry name" value="Glyceraldehyde-3-phosphate dehydrogenase-like, C-terminal domain"/>
    <property type="match status" value="1"/>
</dbReference>
<feature type="domain" description="Gfo/Idh/MocA-like oxidoreductase N-terminal" evidence="1">
    <location>
        <begin position="5"/>
        <end position="122"/>
    </location>
</feature>
<dbReference type="InterPro" id="IPR055170">
    <property type="entry name" value="GFO_IDH_MocA-like_dom"/>
</dbReference>
<evidence type="ECO:0000313" key="3">
    <source>
        <dbReference type="EMBL" id="MBM7614947.1"/>
    </source>
</evidence>
<comment type="caution">
    <text evidence="3">The sequence shown here is derived from an EMBL/GenBank/DDBJ whole genome shotgun (WGS) entry which is preliminary data.</text>
</comment>
<dbReference type="EMBL" id="JAFBEE010000008">
    <property type="protein sequence ID" value="MBM7614947.1"/>
    <property type="molecule type" value="Genomic_DNA"/>
</dbReference>
<dbReference type="PANTHER" id="PTHR43377">
    <property type="entry name" value="BILIVERDIN REDUCTASE A"/>
    <property type="match status" value="1"/>
</dbReference>
<dbReference type="InterPro" id="IPR051450">
    <property type="entry name" value="Gfo/Idh/MocA_Oxidoreductases"/>
</dbReference>
<evidence type="ECO:0000313" key="4">
    <source>
        <dbReference type="Proteomes" id="UP001314796"/>
    </source>
</evidence>
<dbReference type="Gene3D" id="3.40.50.720">
    <property type="entry name" value="NAD(P)-binding Rossmann-like Domain"/>
    <property type="match status" value="1"/>
</dbReference>
<dbReference type="Proteomes" id="UP001314796">
    <property type="component" value="Unassembled WGS sequence"/>
</dbReference>
<accession>A0ABS2NPU1</accession>
<dbReference type="PANTHER" id="PTHR43377:SF1">
    <property type="entry name" value="BILIVERDIN REDUCTASE A"/>
    <property type="match status" value="1"/>
</dbReference>
<feature type="domain" description="GFO/IDH/MocA-like oxidoreductase" evidence="2">
    <location>
        <begin position="131"/>
        <end position="252"/>
    </location>
</feature>